<name>A0A9N9RQG1_9DIPT</name>
<reference evidence="2" key="2">
    <citation type="submission" date="2022-10" db="EMBL/GenBank/DDBJ databases">
        <authorList>
            <consortium name="ENA_rothamsted_submissions"/>
            <consortium name="culmorum"/>
            <person name="King R."/>
        </authorList>
    </citation>
    <scope>NUCLEOTIDE SEQUENCE</scope>
</reference>
<evidence type="ECO:0000313" key="2">
    <source>
        <dbReference type="EMBL" id="CAG9802901.1"/>
    </source>
</evidence>
<organism evidence="2 3">
    <name type="scientific">Chironomus riparius</name>
    <dbReference type="NCBI Taxonomy" id="315576"/>
    <lineage>
        <taxon>Eukaryota</taxon>
        <taxon>Metazoa</taxon>
        <taxon>Ecdysozoa</taxon>
        <taxon>Arthropoda</taxon>
        <taxon>Hexapoda</taxon>
        <taxon>Insecta</taxon>
        <taxon>Pterygota</taxon>
        <taxon>Neoptera</taxon>
        <taxon>Endopterygota</taxon>
        <taxon>Diptera</taxon>
        <taxon>Nematocera</taxon>
        <taxon>Chironomoidea</taxon>
        <taxon>Chironomidae</taxon>
        <taxon>Chironominae</taxon>
        <taxon>Chironomus</taxon>
    </lineage>
</organism>
<dbReference type="EMBL" id="OU895878">
    <property type="protein sequence ID" value="CAG9802901.1"/>
    <property type="molecule type" value="Genomic_DNA"/>
</dbReference>
<accession>A0A9N9RQG1</accession>
<evidence type="ECO:0000256" key="1">
    <source>
        <dbReference type="SAM" id="MobiDB-lite"/>
    </source>
</evidence>
<keyword evidence="3" id="KW-1185">Reference proteome</keyword>
<protein>
    <submittedName>
        <fullName evidence="2">Uncharacterized protein</fullName>
    </submittedName>
</protein>
<gene>
    <name evidence="2" type="ORF">CHIRRI_LOCUS5806</name>
</gene>
<feature type="compositionally biased region" description="Basic and acidic residues" evidence="1">
    <location>
        <begin position="1"/>
        <end position="34"/>
    </location>
</feature>
<proteinExistence type="predicted"/>
<feature type="compositionally biased region" description="Basic and acidic residues" evidence="1">
    <location>
        <begin position="42"/>
        <end position="52"/>
    </location>
</feature>
<dbReference type="Proteomes" id="UP001153620">
    <property type="component" value="Chromosome 2"/>
</dbReference>
<dbReference type="AlphaFoldDB" id="A0A9N9RQG1"/>
<evidence type="ECO:0000313" key="3">
    <source>
        <dbReference type="Proteomes" id="UP001153620"/>
    </source>
</evidence>
<feature type="region of interest" description="Disordered" evidence="1">
    <location>
        <begin position="1"/>
        <end position="86"/>
    </location>
</feature>
<reference evidence="2" key="1">
    <citation type="submission" date="2022-01" db="EMBL/GenBank/DDBJ databases">
        <authorList>
            <person name="King R."/>
        </authorList>
    </citation>
    <scope>NUCLEOTIDE SEQUENCE</scope>
</reference>
<sequence length="113" mass="12789">MSGTELKNEDELEDLTKTSDDVEEKNNDHVKEPDNDINTRNCLDENKCDSSRHPKKQLKSPIRGACPASKSINSPQHDTSLDTDEQFQEQIDKPIVEASHEETIDLNVKSQNI</sequence>